<organism evidence="2 3">
    <name type="scientific">Mycetomoellerius zeteki</name>
    <dbReference type="NCBI Taxonomy" id="64791"/>
    <lineage>
        <taxon>Eukaryota</taxon>
        <taxon>Metazoa</taxon>
        <taxon>Ecdysozoa</taxon>
        <taxon>Arthropoda</taxon>
        <taxon>Hexapoda</taxon>
        <taxon>Insecta</taxon>
        <taxon>Pterygota</taxon>
        <taxon>Neoptera</taxon>
        <taxon>Endopterygota</taxon>
        <taxon>Hymenoptera</taxon>
        <taxon>Apocrita</taxon>
        <taxon>Aculeata</taxon>
        <taxon>Formicoidea</taxon>
        <taxon>Formicidae</taxon>
        <taxon>Myrmicinae</taxon>
        <taxon>Mycetomoellerius</taxon>
    </lineage>
</organism>
<keyword evidence="3" id="KW-1185">Reference proteome</keyword>
<gene>
    <name evidence="2" type="ORF">ALC60_04829</name>
</gene>
<evidence type="ECO:0000256" key="1">
    <source>
        <dbReference type="SAM" id="MobiDB-lite"/>
    </source>
</evidence>
<accession>A0A151X767</accession>
<dbReference type="PANTHER" id="PTHR17604:SF7">
    <property type="entry name" value="TONDU-DOMAIN-CONTAINING GROWTH INHIBITOR, ISOFORM A"/>
    <property type="match status" value="1"/>
</dbReference>
<feature type="region of interest" description="Disordered" evidence="1">
    <location>
        <begin position="81"/>
        <end position="104"/>
    </location>
</feature>
<name>A0A151X767_9HYME</name>
<dbReference type="InterPro" id="IPR028184">
    <property type="entry name" value="VGLL4"/>
</dbReference>
<dbReference type="AlphaFoldDB" id="A0A151X767"/>
<evidence type="ECO:0000313" key="2">
    <source>
        <dbReference type="EMBL" id="KYQ56215.1"/>
    </source>
</evidence>
<dbReference type="STRING" id="64791.A0A151X767"/>
<reference evidence="2 3" key="1">
    <citation type="submission" date="2015-09" db="EMBL/GenBank/DDBJ databases">
        <title>Trachymyrmex zeteki WGS genome.</title>
        <authorList>
            <person name="Nygaard S."/>
            <person name="Hu H."/>
            <person name="Boomsma J."/>
            <person name="Zhang G."/>
        </authorList>
    </citation>
    <scope>NUCLEOTIDE SEQUENCE [LARGE SCALE GENOMIC DNA]</scope>
    <source>
        <strain evidence="2">Tzet28-1</strain>
        <tissue evidence="2">Whole body</tissue>
    </source>
</reference>
<evidence type="ECO:0000313" key="3">
    <source>
        <dbReference type="Proteomes" id="UP000075809"/>
    </source>
</evidence>
<dbReference type="GO" id="GO:0045892">
    <property type="term" value="P:negative regulation of DNA-templated transcription"/>
    <property type="evidence" value="ECO:0007669"/>
    <property type="project" value="TreeGrafter"/>
</dbReference>
<dbReference type="GO" id="GO:0001223">
    <property type="term" value="F:transcription coactivator binding"/>
    <property type="evidence" value="ECO:0007669"/>
    <property type="project" value="TreeGrafter"/>
</dbReference>
<protein>
    <submittedName>
        <fullName evidence="2">Transcription cofactor vestigial-like protein 4</fullName>
    </submittedName>
</protein>
<dbReference type="InterPro" id="IPR006627">
    <property type="entry name" value="TDU_repeat"/>
</dbReference>
<proteinExistence type="predicted"/>
<dbReference type="PANTHER" id="PTHR17604">
    <property type="entry name" value="TRANSCRIPTION COFACTOR VESTIGIAL-LIKE PROTEIN 4"/>
    <property type="match status" value="1"/>
</dbReference>
<sequence length="225" mass="24908">MRTNSRGCLSCQTGRAARARPPARIPLDFRGFQWVRVIGRGTTRRRREVPCDLDIAFTQGVGARGDGGPGWGPEIRRAAEERSKVTNLHRKPSSAWRKDRRRDPIQSEALDMSRTNHHHNRPSVIVPPTTQVGITIEDSTMTSTTTSTTASGGQRTIIRTTGGVYVSDPAIDEHFKRSLGPKKYAAVFNATTTDKETGLSVDDHFAKALGETWTRLQAVNRTKES</sequence>
<dbReference type="Proteomes" id="UP000075809">
    <property type="component" value="Unassembled WGS sequence"/>
</dbReference>
<dbReference type="EMBL" id="KQ982450">
    <property type="protein sequence ID" value="KYQ56215.1"/>
    <property type="molecule type" value="Genomic_DNA"/>
</dbReference>
<dbReference type="SMART" id="SM00711">
    <property type="entry name" value="TDU"/>
    <property type="match status" value="2"/>
</dbReference>